<accession>A0A098BLE0</accession>
<protein>
    <submittedName>
        <fullName evidence="1">Uncharacterized protein</fullName>
    </submittedName>
</protein>
<dbReference type="OrthoDB" id="3259637at2"/>
<evidence type="ECO:0000313" key="1">
    <source>
        <dbReference type="EMBL" id="CDZ88526.1"/>
    </source>
</evidence>
<dbReference type="EMBL" id="CCSD01000053">
    <property type="protein sequence ID" value="CDZ88526.1"/>
    <property type="molecule type" value="Genomic_DNA"/>
</dbReference>
<reference evidence="1 2" key="1">
    <citation type="journal article" date="2014" name="Genome Announc.">
        <title>Draft Genome Sequence of Propane- and Butane-Oxidizing Actinobacterium Rhodococcus ruber IEGM 231.</title>
        <authorList>
            <person name="Ivshina I.B."/>
            <person name="Kuyukina M.S."/>
            <person name="Krivoruchko A.V."/>
            <person name="Barbe V."/>
            <person name="Fischer C."/>
        </authorList>
    </citation>
    <scope>NUCLEOTIDE SEQUENCE [LARGE SCALE GENOMIC DNA]</scope>
</reference>
<dbReference type="AlphaFoldDB" id="A0A098BLE0"/>
<proteinExistence type="predicted"/>
<gene>
    <name evidence="1" type="ORF">RHRU231_420075</name>
</gene>
<evidence type="ECO:0000313" key="2">
    <source>
        <dbReference type="Proteomes" id="UP000042997"/>
    </source>
</evidence>
<organism evidence="1 2">
    <name type="scientific">Rhodococcus ruber</name>
    <dbReference type="NCBI Taxonomy" id="1830"/>
    <lineage>
        <taxon>Bacteria</taxon>
        <taxon>Bacillati</taxon>
        <taxon>Actinomycetota</taxon>
        <taxon>Actinomycetes</taxon>
        <taxon>Mycobacteriales</taxon>
        <taxon>Nocardiaceae</taxon>
        <taxon>Rhodococcus</taxon>
    </lineage>
</organism>
<name>A0A098BLE0_9NOCA</name>
<dbReference type="RefSeq" id="WP_040271672.1">
    <property type="nucleotide sequence ID" value="NZ_JAJNCM010000023.1"/>
</dbReference>
<sequence length="109" mass="11937">MYLLAGAVALVAAVLLLDQLGLWAERRGWVYWRKRRPPLDGGGAAGVFGEMQTLFSPSHRHVIDEGRSRQMARSDTATGETERMTLDLHAGIVAIDVRSRAPQDGPSSH</sequence>
<dbReference type="Pfam" id="PF19690">
    <property type="entry name" value="DUF6191"/>
    <property type="match status" value="1"/>
</dbReference>
<dbReference type="InterPro" id="IPR045684">
    <property type="entry name" value="DUF6191"/>
</dbReference>
<dbReference type="Proteomes" id="UP000042997">
    <property type="component" value="Unassembled WGS sequence"/>
</dbReference>